<accession>A0ABS3WDJ4</accession>
<dbReference type="RefSeq" id="WP_208849199.1">
    <property type="nucleotide sequence ID" value="NZ_JAGGDJ010000018.1"/>
</dbReference>
<protein>
    <recommendedName>
        <fullName evidence="3">Heparinase II/III-like protein</fullName>
    </recommendedName>
</protein>
<comment type="caution">
    <text evidence="1">The sequence shown here is derived from an EMBL/GenBank/DDBJ whole genome shotgun (WGS) entry which is preliminary data.</text>
</comment>
<gene>
    <name evidence="1" type="ORF">I8J29_19585</name>
</gene>
<sequence>MNKQTYLDYVKAAVLEGRRQYEAALEGWRKTYSPDKFLGMYSPPGNLGLQAQTEAFLYRITGEEEHGRWAKRALLDIEAFKDIVPEAVRRRHPEYETGITSFEPMFQGSHYIQGYLDVKDSGLFTEAEKRQVEDSIRTAVQAVKHYPEWGAHNRSMLRVYTLALAVEALGDTAETREWAKLRDYMAEESFGGWSIEDAELYLPLWLGSTLMYARLTGREDDYYAKPQTKYYFDFIARLIAPHGQIPDFGDAHFNAFWYLWTACLEKGAARYRCGRMKYAANLIYGYAMSLQQGPPSIYLAAYFANAYDWSDDAVEPRRPDGGSELLLDDLVGKKIAFRSGWDDDASYLLLNYRDEGDYAAVPREYLRRTIFAPAEKAHHGHADENAVCYLAQGGCVLLHDGGYRDAAPNGKYRADIYHNRLVFRHGVPDGGERLYDFLHDDGSYKRATTEKLHFQTFAELDYSRTRTVDPLRAVVWDRCVTYLKREGVYVIVDWTRSQAAGPLTIANLWHPSAVLAAGERHVVGQVRRIHQMPDDPRPVENGRELALLVEFPASGTGAGRRVGRETIRRCYADSELVYEADARETAPGEMNVFVTVLTPVPAAGGGSLPLGRVSVAELPADNGRLGLRFASEARTIELGYKLDLDAGLLRTEAIPKYGWPESRLGYGALATDADFAFVCRGGGEAGRYGFVNGVGLELDGAGLFRTPPMSAYQFASSAFETKDHKWRAWDGEF</sequence>
<dbReference type="Gene3D" id="2.70.98.70">
    <property type="match status" value="1"/>
</dbReference>
<name>A0ABS3WDJ4_9BACL</name>
<evidence type="ECO:0000313" key="1">
    <source>
        <dbReference type="EMBL" id="MBO7746419.1"/>
    </source>
</evidence>
<dbReference type="Proteomes" id="UP000670947">
    <property type="component" value="Unassembled WGS sequence"/>
</dbReference>
<keyword evidence="2" id="KW-1185">Reference proteome</keyword>
<evidence type="ECO:0008006" key="3">
    <source>
        <dbReference type="Google" id="ProtNLM"/>
    </source>
</evidence>
<dbReference type="EMBL" id="JAGGDJ010000018">
    <property type="protein sequence ID" value="MBO7746419.1"/>
    <property type="molecule type" value="Genomic_DNA"/>
</dbReference>
<dbReference type="InterPro" id="IPR008929">
    <property type="entry name" value="Chondroitin_lyas"/>
</dbReference>
<evidence type="ECO:0000313" key="2">
    <source>
        <dbReference type="Proteomes" id="UP000670947"/>
    </source>
</evidence>
<proteinExistence type="predicted"/>
<dbReference type="SUPFAM" id="SSF48230">
    <property type="entry name" value="Chondroitin AC/alginate lyase"/>
    <property type="match status" value="1"/>
</dbReference>
<organism evidence="1 2">
    <name type="scientific">Paenibacillus artemisiicola</name>
    <dbReference type="NCBI Taxonomy" id="1172618"/>
    <lineage>
        <taxon>Bacteria</taxon>
        <taxon>Bacillati</taxon>
        <taxon>Bacillota</taxon>
        <taxon>Bacilli</taxon>
        <taxon>Bacillales</taxon>
        <taxon>Paenibacillaceae</taxon>
        <taxon>Paenibacillus</taxon>
    </lineage>
</organism>
<dbReference type="Gene3D" id="1.50.10.100">
    <property type="entry name" value="Chondroitin AC/alginate lyase"/>
    <property type="match status" value="1"/>
</dbReference>
<reference evidence="1 2" key="1">
    <citation type="submission" date="2021-03" db="EMBL/GenBank/DDBJ databases">
        <title>Paenibacillus artemisicola MWE-103 whole genome sequence.</title>
        <authorList>
            <person name="Ham Y.J."/>
        </authorList>
    </citation>
    <scope>NUCLEOTIDE SEQUENCE [LARGE SCALE GENOMIC DNA]</scope>
    <source>
        <strain evidence="1 2">MWE-103</strain>
    </source>
</reference>